<evidence type="ECO:0000313" key="3">
    <source>
        <dbReference type="Proteomes" id="UP000318815"/>
    </source>
</evidence>
<gene>
    <name evidence="2" type="ORF">FEF09_17345</name>
</gene>
<organism evidence="2 3">
    <name type="scientific">Chitinophaga pinensis</name>
    <dbReference type="NCBI Taxonomy" id="79329"/>
    <lineage>
        <taxon>Bacteria</taxon>
        <taxon>Pseudomonadati</taxon>
        <taxon>Bacteroidota</taxon>
        <taxon>Chitinophagia</taxon>
        <taxon>Chitinophagales</taxon>
        <taxon>Chitinophagaceae</taxon>
        <taxon>Chitinophaga</taxon>
    </lineage>
</organism>
<reference evidence="2 3" key="1">
    <citation type="submission" date="2019-08" db="EMBL/GenBank/DDBJ databases">
        <title>Whole genome sequencing of chitin degrading bacteria Chitinophaga pinensis YS16.</title>
        <authorList>
            <person name="Singh R.P."/>
            <person name="Manchanda G."/>
            <person name="Maurya I.K."/>
            <person name="Joshi N.K."/>
            <person name="Srivastava A.K."/>
        </authorList>
    </citation>
    <scope>NUCLEOTIDE SEQUENCE [LARGE SCALE GENOMIC DNA]</scope>
    <source>
        <strain evidence="2 3">YS-16</strain>
    </source>
</reference>
<accession>A0A5C6LUX2</accession>
<feature type="domain" description="AMIN" evidence="1">
    <location>
        <begin position="6"/>
        <end position="79"/>
    </location>
</feature>
<keyword evidence="3" id="KW-1185">Reference proteome</keyword>
<evidence type="ECO:0000259" key="1">
    <source>
        <dbReference type="Pfam" id="PF11741"/>
    </source>
</evidence>
<evidence type="ECO:0000313" key="2">
    <source>
        <dbReference type="EMBL" id="TWV99265.1"/>
    </source>
</evidence>
<dbReference type="AlphaFoldDB" id="A0A5C6LUX2"/>
<comment type="caution">
    <text evidence="2">The sequence shown here is derived from an EMBL/GenBank/DDBJ whole genome shotgun (WGS) entry which is preliminary data.</text>
</comment>
<dbReference type="InterPro" id="IPR021731">
    <property type="entry name" value="AMIN_dom"/>
</dbReference>
<dbReference type="Proteomes" id="UP000318815">
    <property type="component" value="Unassembled WGS sequence"/>
</dbReference>
<protein>
    <recommendedName>
        <fullName evidence="1">AMIN domain-containing protein</fullName>
    </recommendedName>
</protein>
<dbReference type="Pfam" id="PF11741">
    <property type="entry name" value="AMIN"/>
    <property type="match status" value="1"/>
</dbReference>
<dbReference type="Gene3D" id="2.60.40.3500">
    <property type="match status" value="1"/>
</dbReference>
<dbReference type="OrthoDB" id="9806267at2"/>
<sequence>MSTKPVWSDKQYDYISVGLADKLPYLSTQEVNPGKVVVDIHGAVSEPGFLPSSDGTGEISRIDWKQISPEVFRIAISLRINSRGDIRSFTRIVTV</sequence>
<dbReference type="RefSeq" id="WP_146306284.1">
    <property type="nucleotide sequence ID" value="NZ_VOHS01000017.1"/>
</dbReference>
<proteinExistence type="predicted"/>
<name>A0A5C6LUX2_9BACT</name>
<dbReference type="EMBL" id="VOHS01000017">
    <property type="protein sequence ID" value="TWV99265.1"/>
    <property type="molecule type" value="Genomic_DNA"/>
</dbReference>